<evidence type="ECO:0000256" key="1">
    <source>
        <dbReference type="ARBA" id="ARBA00038455"/>
    </source>
</evidence>
<dbReference type="InterPro" id="IPR039556">
    <property type="entry name" value="ICL/PEPM"/>
</dbReference>
<dbReference type="EMBL" id="JAVRRF010000049">
    <property type="protein sequence ID" value="KAK5048856.1"/>
    <property type="molecule type" value="Genomic_DNA"/>
</dbReference>
<sequence length="282" mass="30221">MAARARINAFRARLTASTGKPAIAMAAHNPLSAKLVAQTAGFDAIWASGFELSASYAVPDASILSPNIHLEMTRAMAEVQNLPIIADLDTGYGNAINVAYTVPRYEAAGVSAIVLEDKCFPKDSSLRPGGRQFLVSTEEFQGKIAAAKASCSMLVIARTEALIAGLGQEEALRRALAKQKTPDEILSFCRAWPGSVPLIIVPTSYPQLSFDEIARLTDDKVGLVICGNHAIRAAVSAMQRTFARIIKEDGIAGTESEIAPVSDVFELQGDGAMRELERKFLR</sequence>
<dbReference type="Proteomes" id="UP001345691">
    <property type="component" value="Unassembled WGS sequence"/>
</dbReference>
<protein>
    <recommendedName>
        <fullName evidence="4">Phosphonopyruvate hydrolase</fullName>
    </recommendedName>
</protein>
<dbReference type="PANTHER" id="PTHR42905">
    <property type="entry name" value="PHOSPHOENOLPYRUVATE CARBOXYLASE"/>
    <property type="match status" value="1"/>
</dbReference>
<dbReference type="PANTHER" id="PTHR42905:SF7">
    <property type="entry name" value="PHOSPHOENOLPYRUVATE PHOSPHOMUTASE"/>
    <property type="match status" value="1"/>
</dbReference>
<gene>
    <name evidence="2" type="ORF">LTR69_011201</name>
</gene>
<dbReference type="Pfam" id="PF13714">
    <property type="entry name" value="PEP_mutase"/>
    <property type="match status" value="1"/>
</dbReference>
<evidence type="ECO:0008006" key="4">
    <source>
        <dbReference type="Google" id="ProtNLM"/>
    </source>
</evidence>
<evidence type="ECO:0000313" key="2">
    <source>
        <dbReference type="EMBL" id="KAK5048856.1"/>
    </source>
</evidence>
<dbReference type="CDD" id="cd00377">
    <property type="entry name" value="ICL_PEPM"/>
    <property type="match status" value="1"/>
</dbReference>
<dbReference type="InterPro" id="IPR015813">
    <property type="entry name" value="Pyrv/PenolPyrv_kinase-like_dom"/>
</dbReference>
<keyword evidence="3" id="KW-1185">Reference proteome</keyword>
<accession>A0ABR0IWD0</accession>
<dbReference type="InterPro" id="IPR040442">
    <property type="entry name" value="Pyrv_kinase-like_dom_sf"/>
</dbReference>
<comment type="caution">
    <text evidence="2">The sequence shown here is derived from an EMBL/GenBank/DDBJ whole genome shotgun (WGS) entry which is preliminary data.</text>
</comment>
<dbReference type="Gene3D" id="3.20.20.60">
    <property type="entry name" value="Phosphoenolpyruvate-binding domains"/>
    <property type="match status" value="1"/>
</dbReference>
<proteinExistence type="inferred from homology"/>
<organism evidence="2 3">
    <name type="scientific">Exophiala sideris</name>
    <dbReference type="NCBI Taxonomy" id="1016849"/>
    <lineage>
        <taxon>Eukaryota</taxon>
        <taxon>Fungi</taxon>
        <taxon>Dikarya</taxon>
        <taxon>Ascomycota</taxon>
        <taxon>Pezizomycotina</taxon>
        <taxon>Eurotiomycetes</taxon>
        <taxon>Chaetothyriomycetidae</taxon>
        <taxon>Chaetothyriales</taxon>
        <taxon>Herpotrichiellaceae</taxon>
        <taxon>Exophiala</taxon>
    </lineage>
</organism>
<dbReference type="SUPFAM" id="SSF51621">
    <property type="entry name" value="Phosphoenolpyruvate/pyruvate domain"/>
    <property type="match status" value="1"/>
</dbReference>
<comment type="similarity">
    <text evidence="1">Belongs to the isocitrate lyase/PEP mutase superfamily. PEP mutase family.</text>
</comment>
<name>A0ABR0IWD0_9EURO</name>
<reference evidence="2 3" key="1">
    <citation type="submission" date="2023-08" db="EMBL/GenBank/DDBJ databases">
        <title>Black Yeasts Isolated from many extreme environments.</title>
        <authorList>
            <person name="Coleine C."/>
            <person name="Stajich J.E."/>
            <person name="Selbmann L."/>
        </authorList>
    </citation>
    <scope>NUCLEOTIDE SEQUENCE [LARGE SCALE GENOMIC DNA]</scope>
    <source>
        <strain evidence="2 3">CCFEE 6328</strain>
    </source>
</reference>
<evidence type="ECO:0000313" key="3">
    <source>
        <dbReference type="Proteomes" id="UP001345691"/>
    </source>
</evidence>